<dbReference type="InterPro" id="IPR000014">
    <property type="entry name" value="PAS"/>
</dbReference>
<reference evidence="5 6" key="1">
    <citation type="submission" date="2019-07" db="EMBL/GenBank/DDBJ databases">
        <title>Whole genome shotgun sequence of Methylobacterium gnaphalii NBRC 107716.</title>
        <authorList>
            <person name="Hosoyama A."/>
            <person name="Uohara A."/>
            <person name="Ohji S."/>
            <person name="Ichikawa N."/>
        </authorList>
    </citation>
    <scope>NUCLEOTIDE SEQUENCE [LARGE SCALE GENOMIC DNA]</scope>
    <source>
        <strain evidence="5 6">NBRC 107716</strain>
    </source>
</reference>
<gene>
    <name evidence="5" type="ORF">MGN01_44370</name>
</gene>
<dbReference type="PROSITE" id="PS50883">
    <property type="entry name" value="EAL"/>
    <property type="match status" value="1"/>
</dbReference>
<dbReference type="Gene3D" id="3.20.20.450">
    <property type="entry name" value="EAL domain"/>
    <property type="match status" value="1"/>
</dbReference>
<evidence type="ECO:0000313" key="6">
    <source>
        <dbReference type="Proteomes" id="UP000321750"/>
    </source>
</evidence>
<dbReference type="SMART" id="SM00091">
    <property type="entry name" value="PAS"/>
    <property type="match status" value="1"/>
</dbReference>
<dbReference type="InterPro" id="IPR001610">
    <property type="entry name" value="PAC"/>
</dbReference>
<feature type="domain" description="EAL" evidence="3">
    <location>
        <begin position="392"/>
        <end position="648"/>
    </location>
</feature>
<evidence type="ECO:0000259" key="2">
    <source>
        <dbReference type="PROSITE" id="PS50113"/>
    </source>
</evidence>
<feature type="domain" description="PAC" evidence="2">
    <location>
        <begin position="166"/>
        <end position="218"/>
    </location>
</feature>
<feature type="domain" description="GGDEF" evidence="4">
    <location>
        <begin position="250"/>
        <end position="383"/>
    </location>
</feature>
<dbReference type="InterPro" id="IPR035919">
    <property type="entry name" value="EAL_sf"/>
</dbReference>
<dbReference type="Pfam" id="PF00990">
    <property type="entry name" value="GGDEF"/>
    <property type="match status" value="1"/>
</dbReference>
<feature type="domain" description="PAS" evidence="1">
    <location>
        <begin position="90"/>
        <end position="162"/>
    </location>
</feature>
<dbReference type="CDD" id="cd01948">
    <property type="entry name" value="EAL"/>
    <property type="match status" value="1"/>
</dbReference>
<sequence>MEQALGDGWAAPVHPDDLPGVEVLWRRAIETRDGTIADVRYRVRLRDGLYRWFRARALPRRSASGEIIAWYGSLEDIDEQVRAELELRKSEERYRLASSATNDVIWDWSYEERITTWAGAIEEVLGYPEARAGMTQEWWIERIHPDDLERVLRLQADALEGGSDQWSHEYRFRRSDGEYLNMISRCLIVRDERGVPVRLVGSLLNVTDQRRIEDDLHRAAHEDNLTKLPNRRLFGVRINQAVEQAGACGSCVGLVVIDLNNFKSLNDTLGHAAGDALLCEVANRLKASAPAGATVARLGGDEFAIILPDLKLDDARRETVRDLLAGLDEPVLIEGFRTSISVCAGAAIWPRDAESVGDLLKCADLALYAAKAEHPGAIRGFTPSMRQASVVRAAMLSNARLALDEDRVLPFYQPKLCLRTGNVVGFEALLRWHDSAGDIQSPGSIAAAFEDVELSTRITERMLDRIIRDCGRWAGMGVDYGRIAFNASAADFRRDDFANQVLRSMSEAGLPPSHFELEVTESVFIGRNTERIIRTLEILRSEGMTIALDDFGTGYASLTHLQQFPVDVLKIDKSFIAPIGSGSSSSTAVVDAVLQMARSLGIAAVAEGVETPHQAGYLRARGCDIGQGYLFGRPAEASHVPRLCQRVDGSWFATHVVAARS</sequence>
<accession>A0A512JRQ3</accession>
<dbReference type="SUPFAM" id="SSF55785">
    <property type="entry name" value="PYP-like sensor domain (PAS domain)"/>
    <property type="match status" value="2"/>
</dbReference>
<dbReference type="InterPro" id="IPR001633">
    <property type="entry name" value="EAL_dom"/>
</dbReference>
<dbReference type="Gene3D" id="3.30.70.270">
    <property type="match status" value="1"/>
</dbReference>
<dbReference type="InterPro" id="IPR035965">
    <property type="entry name" value="PAS-like_dom_sf"/>
</dbReference>
<dbReference type="CDD" id="cd00130">
    <property type="entry name" value="PAS"/>
    <property type="match status" value="2"/>
</dbReference>
<evidence type="ECO:0000259" key="4">
    <source>
        <dbReference type="PROSITE" id="PS50887"/>
    </source>
</evidence>
<keyword evidence="6" id="KW-1185">Reference proteome</keyword>
<dbReference type="SUPFAM" id="SSF55073">
    <property type="entry name" value="Nucleotide cyclase"/>
    <property type="match status" value="1"/>
</dbReference>
<evidence type="ECO:0008006" key="7">
    <source>
        <dbReference type="Google" id="ProtNLM"/>
    </source>
</evidence>
<dbReference type="PANTHER" id="PTHR44757">
    <property type="entry name" value="DIGUANYLATE CYCLASE DGCP"/>
    <property type="match status" value="1"/>
</dbReference>
<dbReference type="InterPro" id="IPR000160">
    <property type="entry name" value="GGDEF_dom"/>
</dbReference>
<dbReference type="Pfam" id="PF00563">
    <property type="entry name" value="EAL"/>
    <property type="match status" value="1"/>
</dbReference>
<dbReference type="InterPro" id="IPR043128">
    <property type="entry name" value="Rev_trsase/Diguanyl_cyclase"/>
</dbReference>
<dbReference type="Pfam" id="PF08447">
    <property type="entry name" value="PAS_3"/>
    <property type="match status" value="2"/>
</dbReference>
<dbReference type="PROSITE" id="PS50112">
    <property type="entry name" value="PAS"/>
    <property type="match status" value="1"/>
</dbReference>
<dbReference type="InterPro" id="IPR000700">
    <property type="entry name" value="PAS-assoc_C"/>
</dbReference>
<evidence type="ECO:0000259" key="1">
    <source>
        <dbReference type="PROSITE" id="PS50112"/>
    </source>
</evidence>
<dbReference type="NCBIfam" id="TIGR00254">
    <property type="entry name" value="GGDEF"/>
    <property type="match status" value="1"/>
</dbReference>
<dbReference type="EMBL" id="BJZV01000051">
    <property type="protein sequence ID" value="GEP12592.1"/>
    <property type="molecule type" value="Genomic_DNA"/>
</dbReference>
<dbReference type="SUPFAM" id="SSF141868">
    <property type="entry name" value="EAL domain-like"/>
    <property type="match status" value="1"/>
</dbReference>
<dbReference type="PANTHER" id="PTHR44757:SF2">
    <property type="entry name" value="BIOFILM ARCHITECTURE MAINTENANCE PROTEIN MBAA"/>
    <property type="match status" value="1"/>
</dbReference>
<dbReference type="Proteomes" id="UP000321750">
    <property type="component" value="Unassembled WGS sequence"/>
</dbReference>
<comment type="caution">
    <text evidence="5">The sequence shown here is derived from an EMBL/GenBank/DDBJ whole genome shotgun (WGS) entry which is preliminary data.</text>
</comment>
<protein>
    <recommendedName>
        <fullName evidence="7">GGDEF domain-containing protein</fullName>
    </recommendedName>
</protein>
<dbReference type="InterPro" id="IPR052155">
    <property type="entry name" value="Biofilm_reg_signaling"/>
</dbReference>
<dbReference type="NCBIfam" id="TIGR00229">
    <property type="entry name" value="sensory_box"/>
    <property type="match status" value="1"/>
</dbReference>
<organism evidence="5 6">
    <name type="scientific">Methylobacterium gnaphalii</name>
    <dbReference type="NCBI Taxonomy" id="1010610"/>
    <lineage>
        <taxon>Bacteria</taxon>
        <taxon>Pseudomonadati</taxon>
        <taxon>Pseudomonadota</taxon>
        <taxon>Alphaproteobacteria</taxon>
        <taxon>Hyphomicrobiales</taxon>
        <taxon>Methylobacteriaceae</taxon>
        <taxon>Methylobacterium</taxon>
    </lineage>
</organism>
<dbReference type="SMART" id="SM00052">
    <property type="entry name" value="EAL"/>
    <property type="match status" value="1"/>
</dbReference>
<dbReference type="PROSITE" id="PS50113">
    <property type="entry name" value="PAC"/>
    <property type="match status" value="2"/>
</dbReference>
<dbReference type="Gene3D" id="3.30.450.20">
    <property type="entry name" value="PAS domain"/>
    <property type="match status" value="2"/>
</dbReference>
<dbReference type="SMART" id="SM00086">
    <property type="entry name" value="PAC"/>
    <property type="match status" value="2"/>
</dbReference>
<dbReference type="InterPro" id="IPR029787">
    <property type="entry name" value="Nucleotide_cyclase"/>
</dbReference>
<dbReference type="PROSITE" id="PS50887">
    <property type="entry name" value="GGDEF"/>
    <property type="match status" value="1"/>
</dbReference>
<name>A0A512JRQ3_9HYPH</name>
<dbReference type="AlphaFoldDB" id="A0A512JRQ3"/>
<proteinExistence type="predicted"/>
<feature type="domain" description="PAC" evidence="2">
    <location>
        <begin position="37"/>
        <end position="89"/>
    </location>
</feature>
<evidence type="ECO:0000313" key="5">
    <source>
        <dbReference type="EMBL" id="GEP12592.1"/>
    </source>
</evidence>
<evidence type="ECO:0000259" key="3">
    <source>
        <dbReference type="PROSITE" id="PS50883"/>
    </source>
</evidence>
<dbReference type="CDD" id="cd01949">
    <property type="entry name" value="GGDEF"/>
    <property type="match status" value="1"/>
</dbReference>
<dbReference type="InterPro" id="IPR013655">
    <property type="entry name" value="PAS_fold_3"/>
</dbReference>
<dbReference type="SMART" id="SM00267">
    <property type="entry name" value="GGDEF"/>
    <property type="match status" value="1"/>
</dbReference>